<keyword evidence="2" id="KW-1185">Reference proteome</keyword>
<proteinExistence type="predicted"/>
<evidence type="ECO:0000313" key="2">
    <source>
        <dbReference type="Proteomes" id="UP000053927"/>
    </source>
</evidence>
<name>R7RZN0_STEHR</name>
<protein>
    <submittedName>
        <fullName evidence="1">Uncharacterized protein</fullName>
    </submittedName>
</protein>
<gene>
    <name evidence="1" type="ORF">STEHIDRAFT_116255</name>
</gene>
<dbReference type="AlphaFoldDB" id="R7RZN0"/>
<dbReference type="KEGG" id="shs:STEHIDRAFT_116255"/>
<dbReference type="Proteomes" id="UP000053927">
    <property type="component" value="Unassembled WGS sequence"/>
</dbReference>
<dbReference type="RefSeq" id="XP_007311092.1">
    <property type="nucleotide sequence ID" value="XM_007311030.1"/>
</dbReference>
<sequence length="336" mass="37585">MSVALDSDDLAVTIDEADLTATTTWRSLSYEFRGVSSRATVTIDIDNSSDNTHVRTRSAQHLLRQLRPHLTSPMSIHWIELCTSEIMRTTFLRAPLNEVVLHSRWHQSMSLTSMRRAAVVPTVSSRAIRTIITSITSDLPKSLSMLGFRRPDNVMRLSDMSDSRTYSLSTIHQSHIDIMPTPILFAVLPIENYTVAELDFLFKPDVLHGLPAHARPSVSHPRHHIPRLSKPMRYTIMDTLYARSDGPAGSPRTRSGKLTCGGHRYIFALYAATMSGYAGHPVAAGDEMLGMAQLWMGSVGNPERTNRIERGHWVLEDGESQIMFSPMSMSTLDLDQ</sequence>
<dbReference type="GeneID" id="18795874"/>
<dbReference type="EMBL" id="JH687401">
    <property type="protein sequence ID" value="EIM79772.1"/>
    <property type="molecule type" value="Genomic_DNA"/>
</dbReference>
<evidence type="ECO:0000313" key="1">
    <source>
        <dbReference type="EMBL" id="EIM79772.1"/>
    </source>
</evidence>
<organism evidence="1 2">
    <name type="scientific">Stereum hirsutum (strain FP-91666)</name>
    <name type="common">White-rot fungus</name>
    <dbReference type="NCBI Taxonomy" id="721885"/>
    <lineage>
        <taxon>Eukaryota</taxon>
        <taxon>Fungi</taxon>
        <taxon>Dikarya</taxon>
        <taxon>Basidiomycota</taxon>
        <taxon>Agaricomycotina</taxon>
        <taxon>Agaricomycetes</taxon>
        <taxon>Russulales</taxon>
        <taxon>Stereaceae</taxon>
        <taxon>Stereum</taxon>
    </lineage>
</organism>
<accession>R7RZN0</accession>
<reference evidence="2" key="1">
    <citation type="journal article" date="2012" name="Science">
        <title>The Paleozoic origin of enzymatic lignin decomposition reconstructed from 31 fungal genomes.</title>
        <authorList>
            <person name="Floudas D."/>
            <person name="Binder M."/>
            <person name="Riley R."/>
            <person name="Barry K."/>
            <person name="Blanchette R.A."/>
            <person name="Henrissat B."/>
            <person name="Martinez A.T."/>
            <person name="Otillar R."/>
            <person name="Spatafora J.W."/>
            <person name="Yadav J.S."/>
            <person name="Aerts A."/>
            <person name="Benoit I."/>
            <person name="Boyd A."/>
            <person name="Carlson A."/>
            <person name="Copeland A."/>
            <person name="Coutinho P.M."/>
            <person name="de Vries R.P."/>
            <person name="Ferreira P."/>
            <person name="Findley K."/>
            <person name="Foster B."/>
            <person name="Gaskell J."/>
            <person name="Glotzer D."/>
            <person name="Gorecki P."/>
            <person name="Heitman J."/>
            <person name="Hesse C."/>
            <person name="Hori C."/>
            <person name="Igarashi K."/>
            <person name="Jurgens J.A."/>
            <person name="Kallen N."/>
            <person name="Kersten P."/>
            <person name="Kohler A."/>
            <person name="Kuees U."/>
            <person name="Kumar T.K.A."/>
            <person name="Kuo A."/>
            <person name="LaButti K."/>
            <person name="Larrondo L.F."/>
            <person name="Lindquist E."/>
            <person name="Ling A."/>
            <person name="Lombard V."/>
            <person name="Lucas S."/>
            <person name="Lundell T."/>
            <person name="Martin R."/>
            <person name="McLaughlin D.J."/>
            <person name="Morgenstern I."/>
            <person name="Morin E."/>
            <person name="Murat C."/>
            <person name="Nagy L.G."/>
            <person name="Nolan M."/>
            <person name="Ohm R.A."/>
            <person name="Patyshakuliyeva A."/>
            <person name="Rokas A."/>
            <person name="Ruiz-Duenas F.J."/>
            <person name="Sabat G."/>
            <person name="Salamov A."/>
            <person name="Samejima M."/>
            <person name="Schmutz J."/>
            <person name="Slot J.C."/>
            <person name="St John F."/>
            <person name="Stenlid J."/>
            <person name="Sun H."/>
            <person name="Sun S."/>
            <person name="Syed K."/>
            <person name="Tsang A."/>
            <person name="Wiebenga A."/>
            <person name="Young D."/>
            <person name="Pisabarro A."/>
            <person name="Eastwood D.C."/>
            <person name="Martin F."/>
            <person name="Cullen D."/>
            <person name="Grigoriev I.V."/>
            <person name="Hibbett D.S."/>
        </authorList>
    </citation>
    <scope>NUCLEOTIDE SEQUENCE [LARGE SCALE GENOMIC DNA]</scope>
    <source>
        <strain evidence="2">FP-91666</strain>
    </source>
</reference>